<evidence type="ECO:0000256" key="14">
    <source>
        <dbReference type="SAM" id="MobiDB-lite"/>
    </source>
</evidence>
<dbReference type="GO" id="GO:0004519">
    <property type="term" value="F:endonuclease activity"/>
    <property type="evidence" value="ECO:0007669"/>
    <property type="project" value="UniProtKB-KW"/>
</dbReference>
<evidence type="ECO:0000256" key="4">
    <source>
        <dbReference type="ARBA" id="ARBA00022722"/>
    </source>
</evidence>
<keyword evidence="4 13" id="KW-0540">Nuclease</keyword>
<dbReference type="GO" id="GO:0008270">
    <property type="term" value="F:zinc ion binding"/>
    <property type="evidence" value="ECO:0007669"/>
    <property type="project" value="UniProtKB-KW"/>
</dbReference>
<name>A0A3M7Q5D5_BRAPC</name>
<evidence type="ECO:0000256" key="7">
    <source>
        <dbReference type="ARBA" id="ARBA00022759"/>
    </source>
</evidence>
<keyword evidence="6" id="KW-0677">Repeat</keyword>
<dbReference type="OrthoDB" id="429841at2759"/>
<reference evidence="16 17" key="1">
    <citation type="journal article" date="2018" name="Sci. Rep.">
        <title>Genomic signatures of local adaptation to the degree of environmental predictability in rotifers.</title>
        <authorList>
            <person name="Franch-Gras L."/>
            <person name="Hahn C."/>
            <person name="Garcia-Roger E.M."/>
            <person name="Carmona M.J."/>
            <person name="Serra M."/>
            <person name="Gomez A."/>
        </authorList>
    </citation>
    <scope>NUCLEOTIDE SEQUENCE [LARGE SCALE GENOMIC DNA]</scope>
    <source>
        <strain evidence="16">HYR1</strain>
    </source>
</reference>
<dbReference type="GO" id="GO:0016787">
    <property type="term" value="F:hydrolase activity"/>
    <property type="evidence" value="ECO:0007669"/>
    <property type="project" value="UniProtKB-KW"/>
</dbReference>
<keyword evidence="10" id="KW-0862">Zinc</keyword>
<keyword evidence="17" id="KW-1185">Reference proteome</keyword>
<accession>A0A3M7Q5D5</accession>
<dbReference type="GO" id="GO:0036503">
    <property type="term" value="P:ERAD pathway"/>
    <property type="evidence" value="ECO:0007669"/>
    <property type="project" value="TreeGrafter"/>
</dbReference>
<feature type="compositionally biased region" description="Basic and acidic residues" evidence="14">
    <location>
        <begin position="351"/>
        <end position="362"/>
    </location>
</feature>
<evidence type="ECO:0000256" key="9">
    <source>
        <dbReference type="ARBA" id="ARBA00022801"/>
    </source>
</evidence>
<evidence type="ECO:0000256" key="13">
    <source>
        <dbReference type="PROSITE-ProRule" id="PRU01389"/>
    </source>
</evidence>
<keyword evidence="5" id="KW-0479">Metal-binding</keyword>
<dbReference type="Gene3D" id="1.25.40.20">
    <property type="entry name" value="Ankyrin repeat-containing domain"/>
    <property type="match status" value="1"/>
</dbReference>
<evidence type="ECO:0000313" key="16">
    <source>
        <dbReference type="EMBL" id="RNA06600.1"/>
    </source>
</evidence>
<feature type="active site" evidence="13">
    <location>
        <position position="22"/>
    </location>
</feature>
<keyword evidence="12" id="KW-0175">Coiled coil</keyword>
<evidence type="ECO:0000256" key="6">
    <source>
        <dbReference type="ARBA" id="ARBA00022737"/>
    </source>
</evidence>
<feature type="non-terminal residue" evidence="16">
    <location>
        <position position="1"/>
    </location>
</feature>
<comment type="similarity">
    <text evidence="2 13">Belongs to the ANKZF1/VMS1 family.</text>
</comment>
<evidence type="ECO:0000256" key="11">
    <source>
        <dbReference type="ARBA" id="ARBA00023043"/>
    </source>
</evidence>
<evidence type="ECO:0000256" key="2">
    <source>
        <dbReference type="ARBA" id="ARBA00009262"/>
    </source>
</evidence>
<dbReference type="Pfam" id="PF18716">
    <property type="entry name" value="VATC"/>
    <property type="match status" value="1"/>
</dbReference>
<feature type="region of interest" description="Disordered" evidence="14">
    <location>
        <begin position="18"/>
        <end position="39"/>
    </location>
</feature>
<dbReference type="SUPFAM" id="SSF48403">
    <property type="entry name" value="Ankyrin repeat"/>
    <property type="match status" value="1"/>
</dbReference>
<dbReference type="InterPro" id="IPR036770">
    <property type="entry name" value="Ankyrin_rpt-contain_sf"/>
</dbReference>
<protein>
    <submittedName>
        <fullName evidence="16">Ankyrin repeat and zinc finger domain-containing 1-like</fullName>
    </submittedName>
</protein>
<dbReference type="InterPro" id="IPR041540">
    <property type="entry name" value="VATC"/>
</dbReference>
<feature type="domain" description="VLRF1" evidence="15">
    <location>
        <begin position="1"/>
        <end position="122"/>
    </location>
</feature>
<feature type="compositionally biased region" description="Basic residues" evidence="14">
    <location>
        <begin position="150"/>
        <end position="160"/>
    </location>
</feature>
<feature type="region of interest" description="Disordered" evidence="14">
    <location>
        <begin position="339"/>
        <end position="362"/>
    </location>
</feature>
<proteinExistence type="inferred from homology"/>
<dbReference type="Pfam" id="PF18826">
    <property type="entry name" value="bVLRF1"/>
    <property type="match status" value="1"/>
</dbReference>
<dbReference type="PANTHER" id="PTHR16036">
    <property type="entry name" value="ANKYRIN REPEAT AND ZINC FINGER DOMAIN-CONTAINING PROTEIN 1"/>
    <property type="match status" value="1"/>
</dbReference>
<dbReference type="GO" id="GO:0005737">
    <property type="term" value="C:cytoplasm"/>
    <property type="evidence" value="ECO:0007669"/>
    <property type="project" value="UniProtKB-SubCell"/>
</dbReference>
<feature type="compositionally biased region" description="Basic and acidic residues" evidence="14">
    <location>
        <begin position="161"/>
        <end position="172"/>
    </location>
</feature>
<keyword evidence="11" id="KW-0040">ANK repeat</keyword>
<dbReference type="AlphaFoldDB" id="A0A3M7Q5D5"/>
<keyword evidence="8" id="KW-0863">Zinc-finger</keyword>
<dbReference type="PANTHER" id="PTHR16036:SF2">
    <property type="entry name" value="TRNA ENDONUCLEASE ANKZF1"/>
    <property type="match status" value="1"/>
</dbReference>
<keyword evidence="9 13" id="KW-0378">Hydrolase</keyword>
<gene>
    <name evidence="16" type="ORF">BpHYR1_049752</name>
</gene>
<organism evidence="16 17">
    <name type="scientific">Brachionus plicatilis</name>
    <name type="common">Marine rotifer</name>
    <name type="synonym">Brachionus muelleri</name>
    <dbReference type="NCBI Taxonomy" id="10195"/>
    <lineage>
        <taxon>Eukaryota</taxon>
        <taxon>Metazoa</taxon>
        <taxon>Spiralia</taxon>
        <taxon>Gnathifera</taxon>
        <taxon>Rotifera</taxon>
        <taxon>Eurotatoria</taxon>
        <taxon>Monogononta</taxon>
        <taxon>Pseudotrocha</taxon>
        <taxon>Ploima</taxon>
        <taxon>Brachionidae</taxon>
        <taxon>Brachionus</taxon>
    </lineage>
</organism>
<evidence type="ECO:0000256" key="1">
    <source>
        <dbReference type="ARBA" id="ARBA00004496"/>
    </source>
</evidence>
<evidence type="ECO:0000313" key="17">
    <source>
        <dbReference type="Proteomes" id="UP000276133"/>
    </source>
</evidence>
<evidence type="ECO:0000256" key="10">
    <source>
        <dbReference type="ARBA" id="ARBA00022833"/>
    </source>
</evidence>
<evidence type="ECO:0000256" key="5">
    <source>
        <dbReference type="ARBA" id="ARBA00022723"/>
    </source>
</evidence>
<comment type="domain">
    <text evidence="13">The VLRF1 domain mediates binding to the 60S ribosomal subunit.</text>
</comment>
<comment type="caution">
    <text evidence="16">The sequence shown here is derived from an EMBL/GenBank/DDBJ whole genome shotgun (WGS) entry which is preliminary data.</text>
</comment>
<dbReference type="PROSITE" id="PS52044">
    <property type="entry name" value="VLRF1"/>
    <property type="match status" value="1"/>
</dbReference>
<dbReference type="InterPro" id="IPR041175">
    <property type="entry name" value="VLRF1/Vms1"/>
</dbReference>
<evidence type="ECO:0000256" key="3">
    <source>
        <dbReference type="ARBA" id="ARBA00022490"/>
    </source>
</evidence>
<dbReference type="STRING" id="10195.A0A3M7Q5D5"/>
<evidence type="ECO:0000256" key="12">
    <source>
        <dbReference type="ARBA" id="ARBA00023054"/>
    </source>
</evidence>
<evidence type="ECO:0000256" key="8">
    <source>
        <dbReference type="ARBA" id="ARBA00022771"/>
    </source>
</evidence>
<feature type="region of interest" description="Disordered" evidence="14">
    <location>
        <begin position="143"/>
        <end position="172"/>
    </location>
</feature>
<evidence type="ECO:0000259" key="15">
    <source>
        <dbReference type="PROSITE" id="PS52044"/>
    </source>
</evidence>
<sequence length="466" mass="54747">EQVVVHKTFHRYVVRAKRGGVQSQHDSSGKHAKSAGANIRRSQEAMFREEIKSLIGADWKAEIDQCSCVFIRVPQYNKSVLISGQNPAPFDKDDTRLRTIPFMTFRPTFNEVKRTHNLLSRVEQYDKDFLHVLTKYETKIVESAKEKPKSKSKPKKKKSSPKTEKKSQNMDTKVELVEVEKEVERPIQDEFIQSLSGDNLKLFNEIYTCCMTNNVVKLRQLLNPLMDQENKIDAENYKLKIEKLINKRLNKQNGFTLLHLCSQLGFGECVWELLMNGCDPSIADLSHGKMLPYFVSQNKGLRDLYRRFMHDYPNRYDYGAAKISEPLSYEKMAEKMEKEKEKKKMKKQARKEREAVEKEKLSREQMEENERKLFLSLTDQEKRQLLVDRNFLNLMPVNDKEELDTITKAKYSPQKIRVISRCWYCGVDMSSSVPFEYFDYKFCTTKCLKAHRQHQQEIKNLSHKPK</sequence>
<dbReference type="InterPro" id="IPR047139">
    <property type="entry name" value="ANKZ1/VMS1"/>
</dbReference>
<comment type="subcellular location">
    <subcellularLocation>
        <location evidence="1">Cytoplasm</location>
    </subcellularLocation>
</comment>
<dbReference type="Proteomes" id="UP000276133">
    <property type="component" value="Unassembled WGS sequence"/>
</dbReference>
<keyword evidence="3 13" id="KW-0963">Cytoplasm</keyword>
<keyword evidence="7 13" id="KW-0255">Endonuclease</keyword>
<dbReference type="EMBL" id="REGN01007335">
    <property type="protein sequence ID" value="RNA06600.1"/>
    <property type="molecule type" value="Genomic_DNA"/>
</dbReference>